<dbReference type="Proteomes" id="UP000632535">
    <property type="component" value="Unassembled WGS sequence"/>
</dbReference>
<feature type="chain" id="PRO_5047478421" description="Lipoprotein" evidence="5">
    <location>
        <begin position="25"/>
        <end position="278"/>
    </location>
</feature>
<keyword evidence="3" id="KW-0472">Membrane</keyword>
<dbReference type="PROSITE" id="PS51257">
    <property type="entry name" value="PROKAR_LIPOPROTEIN"/>
    <property type="match status" value="1"/>
</dbReference>
<dbReference type="InterPro" id="IPR029046">
    <property type="entry name" value="LolA/LolB/LppX"/>
</dbReference>
<evidence type="ECO:0000256" key="2">
    <source>
        <dbReference type="ARBA" id="ARBA00009194"/>
    </source>
</evidence>
<proteinExistence type="inferred from homology"/>
<comment type="similarity">
    <text evidence="2">Belongs to the LppX/LprAFG lipoprotein family.</text>
</comment>
<dbReference type="EMBL" id="BMDG01000019">
    <property type="protein sequence ID" value="GGI12079.1"/>
    <property type="molecule type" value="Genomic_DNA"/>
</dbReference>
<dbReference type="Gene3D" id="2.50.20.20">
    <property type="match status" value="1"/>
</dbReference>
<evidence type="ECO:0000256" key="1">
    <source>
        <dbReference type="ARBA" id="ARBA00004196"/>
    </source>
</evidence>
<dbReference type="RefSeq" id="WP_188525456.1">
    <property type="nucleotide sequence ID" value="NZ_BMDG01000019.1"/>
</dbReference>
<dbReference type="InterPro" id="IPR009830">
    <property type="entry name" value="LppX/LprAFG"/>
</dbReference>
<dbReference type="Pfam" id="PF07161">
    <property type="entry name" value="LppX_LprAFG"/>
    <property type="match status" value="1"/>
</dbReference>
<evidence type="ECO:0000256" key="3">
    <source>
        <dbReference type="ARBA" id="ARBA00022475"/>
    </source>
</evidence>
<evidence type="ECO:0000256" key="4">
    <source>
        <dbReference type="SAM" id="MobiDB-lite"/>
    </source>
</evidence>
<organism evidence="6 7">
    <name type="scientific">Isoptericola cucumis</name>
    <dbReference type="NCBI Taxonomy" id="1776856"/>
    <lineage>
        <taxon>Bacteria</taxon>
        <taxon>Bacillati</taxon>
        <taxon>Actinomycetota</taxon>
        <taxon>Actinomycetes</taxon>
        <taxon>Micrococcales</taxon>
        <taxon>Promicromonosporaceae</taxon>
        <taxon>Isoptericola</taxon>
    </lineage>
</organism>
<keyword evidence="3" id="KW-1003">Cell membrane</keyword>
<protein>
    <recommendedName>
        <fullName evidence="8">Lipoprotein</fullName>
    </recommendedName>
</protein>
<keyword evidence="7" id="KW-1185">Reference proteome</keyword>
<sequence>MRVTKKFTVLVAAGALVGSLAACGSEGEAPATGADGGSTSSEMAAQPASLTDLAAQMKDAQVGASSAHFEMAYGGELAKASGLTESGTSGDIVMGDSASPEDVEMQMTMNAMGLDMDLRMVDGTLYIGMGAMTDGKFLTATLEELADDPNLAGTLDSMEGMDAAAQAEAMADAVTSFEHAGVEEVDGVETDVYTMTVDPSKVDGAAGLDKSMAEQVGEMTVTYKVTPDGLPLETDIVMDVSGQELTMDTTFSKWGEPVEITVPAEKDTVPYSEFAPAG</sequence>
<feature type="signal peptide" evidence="5">
    <location>
        <begin position="1"/>
        <end position="24"/>
    </location>
</feature>
<evidence type="ECO:0000313" key="6">
    <source>
        <dbReference type="EMBL" id="GGI12079.1"/>
    </source>
</evidence>
<evidence type="ECO:0008006" key="8">
    <source>
        <dbReference type="Google" id="ProtNLM"/>
    </source>
</evidence>
<reference evidence="7" key="1">
    <citation type="journal article" date="2019" name="Int. J. Syst. Evol. Microbiol.">
        <title>The Global Catalogue of Microorganisms (GCM) 10K type strain sequencing project: providing services to taxonomists for standard genome sequencing and annotation.</title>
        <authorList>
            <consortium name="The Broad Institute Genomics Platform"/>
            <consortium name="The Broad Institute Genome Sequencing Center for Infectious Disease"/>
            <person name="Wu L."/>
            <person name="Ma J."/>
        </authorList>
    </citation>
    <scope>NUCLEOTIDE SEQUENCE [LARGE SCALE GENOMIC DNA]</scope>
    <source>
        <strain evidence="7">CCM 8653</strain>
    </source>
</reference>
<keyword evidence="5" id="KW-0732">Signal</keyword>
<name>A0ABQ2BDT9_9MICO</name>
<feature type="region of interest" description="Disordered" evidence="4">
    <location>
        <begin position="25"/>
        <end position="45"/>
    </location>
</feature>
<gene>
    <name evidence="6" type="ORF">GCM10007368_39380</name>
</gene>
<comment type="subcellular location">
    <subcellularLocation>
        <location evidence="1">Cell envelope</location>
    </subcellularLocation>
</comment>
<evidence type="ECO:0000313" key="7">
    <source>
        <dbReference type="Proteomes" id="UP000632535"/>
    </source>
</evidence>
<accession>A0ABQ2BDT9</accession>
<dbReference type="SUPFAM" id="SSF89392">
    <property type="entry name" value="Prokaryotic lipoproteins and lipoprotein localization factors"/>
    <property type="match status" value="1"/>
</dbReference>
<comment type="caution">
    <text evidence="6">The sequence shown here is derived from an EMBL/GenBank/DDBJ whole genome shotgun (WGS) entry which is preliminary data.</text>
</comment>
<evidence type="ECO:0000256" key="5">
    <source>
        <dbReference type="SAM" id="SignalP"/>
    </source>
</evidence>